<proteinExistence type="predicted"/>
<protein>
    <submittedName>
        <fullName evidence="4">Nitroreductase family protein</fullName>
    </submittedName>
</protein>
<evidence type="ECO:0000313" key="5">
    <source>
        <dbReference type="Proteomes" id="UP000239895"/>
    </source>
</evidence>
<dbReference type="InterPro" id="IPR000415">
    <property type="entry name" value="Nitroreductase-like"/>
</dbReference>
<dbReference type="EMBL" id="PVTX01000013">
    <property type="protein sequence ID" value="PRZ03578.1"/>
    <property type="molecule type" value="Genomic_DNA"/>
</dbReference>
<dbReference type="SUPFAM" id="SSF55469">
    <property type="entry name" value="FMN-dependent nitroreductase-like"/>
    <property type="match status" value="2"/>
</dbReference>
<keyword evidence="1" id="KW-0285">Flavoprotein</keyword>
<dbReference type="PANTHER" id="PTHR23026">
    <property type="entry name" value="NADPH NITROREDUCTASE"/>
    <property type="match status" value="1"/>
</dbReference>
<keyword evidence="2" id="KW-0288">FMN</keyword>
<keyword evidence="3" id="KW-0560">Oxidoreductase</keyword>
<dbReference type="InterPro" id="IPR050627">
    <property type="entry name" value="Nitroreductase/BluB"/>
</dbReference>
<dbReference type="RefSeq" id="WP_125206570.1">
    <property type="nucleotide sequence ID" value="NZ_PVTX01000013.1"/>
</dbReference>
<organism evidence="4 5">
    <name type="scientific">Isoptericola halotolerans</name>
    <dbReference type="NCBI Taxonomy" id="300560"/>
    <lineage>
        <taxon>Bacteria</taxon>
        <taxon>Bacillati</taxon>
        <taxon>Actinomycetota</taxon>
        <taxon>Actinomycetes</taxon>
        <taxon>Micrococcales</taxon>
        <taxon>Promicromonosporaceae</taxon>
        <taxon>Isoptericola</taxon>
    </lineage>
</organism>
<keyword evidence="5" id="KW-1185">Reference proteome</keyword>
<evidence type="ECO:0000256" key="3">
    <source>
        <dbReference type="ARBA" id="ARBA00023002"/>
    </source>
</evidence>
<evidence type="ECO:0000256" key="1">
    <source>
        <dbReference type="ARBA" id="ARBA00022630"/>
    </source>
</evidence>
<gene>
    <name evidence="4" type="ORF">BCL65_11379</name>
</gene>
<dbReference type="Gene3D" id="3.40.109.10">
    <property type="entry name" value="NADH Oxidase"/>
    <property type="match status" value="2"/>
</dbReference>
<name>A0ABX5ECQ2_9MICO</name>
<dbReference type="Proteomes" id="UP000239895">
    <property type="component" value="Unassembled WGS sequence"/>
</dbReference>
<evidence type="ECO:0000313" key="4">
    <source>
        <dbReference type="EMBL" id="PRZ03578.1"/>
    </source>
</evidence>
<comment type="caution">
    <text evidence="4">The sequence shown here is derived from an EMBL/GenBank/DDBJ whole genome shotgun (WGS) entry which is preliminary data.</text>
</comment>
<reference evidence="4 5" key="1">
    <citation type="submission" date="2018-03" db="EMBL/GenBank/DDBJ databases">
        <title>Comparative analysis of microorganisms from saline springs in Andes Mountain Range, Colombia.</title>
        <authorList>
            <person name="Rubin E."/>
        </authorList>
    </citation>
    <scope>NUCLEOTIDE SEQUENCE [LARGE SCALE GENOMIC DNA]</scope>
    <source>
        <strain evidence="4 5">CG 23</strain>
    </source>
</reference>
<accession>A0ABX5ECQ2</accession>
<evidence type="ECO:0000256" key="2">
    <source>
        <dbReference type="ARBA" id="ARBA00022643"/>
    </source>
</evidence>
<sequence>MEILDARIERILRAAGRAPSVHNTQPWQVSVRGNCITLRGDPSRQLRHSDPLGRELFISCGAFLLNARTASRRESLEPAVTVLPDPDDRWAVARIELHPGLEPEVDELELAVAITRRVTTRSPFDDQPLDADVLEVIQRAAHQEGAVLRLIQPSEPVRGRVMSLVRRAEALAAEDAVARTEEKAWTAVAPGRPDGIPQEMLGPWTFDDRALVRRFLASAGNARFEQRSTMAVLLSAGDSPRDWIASGQALERLLLVATTYFVRASFATTVLENPTTRHDLRQVLSLDAHPQMLMRLGYGRSPRHTLRRSVDGSVAPRG</sequence>
<dbReference type="PANTHER" id="PTHR23026:SF90">
    <property type="entry name" value="IODOTYROSINE DEIODINASE 1"/>
    <property type="match status" value="1"/>
</dbReference>
<dbReference type="NCBIfam" id="NF047509">
    <property type="entry name" value="Rv3131_FMN_oxido"/>
    <property type="match status" value="1"/>
</dbReference>